<dbReference type="InterPro" id="IPR001783">
    <property type="entry name" value="Lumazine-bd"/>
</dbReference>
<dbReference type="InterPro" id="IPR023366">
    <property type="entry name" value="ATP_synth_asu-like_sf"/>
</dbReference>
<gene>
    <name evidence="11" type="ORF">COU33_01775</name>
</gene>
<dbReference type="PROSITE" id="PS51177">
    <property type="entry name" value="LUMAZINE_BIND"/>
    <property type="match status" value="2"/>
</dbReference>
<dbReference type="InterPro" id="IPR017938">
    <property type="entry name" value="Riboflavin_synthase-like_b-brl"/>
</dbReference>
<dbReference type="Proteomes" id="UP000229362">
    <property type="component" value="Unassembled WGS sequence"/>
</dbReference>
<dbReference type="GO" id="GO:0009231">
    <property type="term" value="P:riboflavin biosynthetic process"/>
    <property type="evidence" value="ECO:0007669"/>
    <property type="project" value="UniProtKB-KW"/>
</dbReference>
<dbReference type="PANTHER" id="PTHR21098:SF0">
    <property type="entry name" value="RIBOFLAVIN SYNTHASE"/>
    <property type="match status" value="1"/>
</dbReference>
<comment type="caution">
    <text evidence="11">The sequence shown here is derived from an EMBL/GenBank/DDBJ whole genome shotgun (WGS) entry which is preliminary data.</text>
</comment>
<dbReference type="Gene3D" id="2.40.30.20">
    <property type="match status" value="2"/>
</dbReference>
<name>A0A2M6W1M1_9BACT</name>
<evidence type="ECO:0000256" key="1">
    <source>
        <dbReference type="ARBA" id="ARBA00002803"/>
    </source>
</evidence>
<evidence type="ECO:0000256" key="2">
    <source>
        <dbReference type="ARBA" id="ARBA00004887"/>
    </source>
</evidence>
<dbReference type="Pfam" id="PF00677">
    <property type="entry name" value="Lum_binding"/>
    <property type="match status" value="2"/>
</dbReference>
<evidence type="ECO:0000256" key="5">
    <source>
        <dbReference type="ARBA" id="ARBA00022619"/>
    </source>
</evidence>
<evidence type="ECO:0000313" key="11">
    <source>
        <dbReference type="EMBL" id="PIT86682.1"/>
    </source>
</evidence>
<evidence type="ECO:0000256" key="3">
    <source>
        <dbReference type="ARBA" id="ARBA00012827"/>
    </source>
</evidence>
<keyword evidence="6" id="KW-0808">Transferase</keyword>
<evidence type="ECO:0000256" key="9">
    <source>
        <dbReference type="PROSITE-ProRule" id="PRU00524"/>
    </source>
</evidence>
<comment type="pathway">
    <text evidence="2">Cofactor biosynthesis; riboflavin biosynthesis; riboflavin from 2-hydroxy-3-oxobutyl phosphate and 5-amino-6-(D-ribitylamino)uracil: step 2/2.</text>
</comment>
<feature type="repeat" description="Lumazine-binding" evidence="9">
    <location>
        <begin position="1"/>
        <end position="96"/>
    </location>
</feature>
<feature type="domain" description="Lumazine-binding" evidence="10">
    <location>
        <begin position="1"/>
        <end position="96"/>
    </location>
</feature>
<dbReference type="GO" id="GO:0004746">
    <property type="term" value="F:riboflavin synthase activity"/>
    <property type="evidence" value="ECO:0007669"/>
    <property type="project" value="UniProtKB-UniRule"/>
</dbReference>
<keyword evidence="7" id="KW-0677">Repeat</keyword>
<feature type="domain" description="Lumazine-binding" evidence="10">
    <location>
        <begin position="97"/>
        <end position="193"/>
    </location>
</feature>
<evidence type="ECO:0000256" key="6">
    <source>
        <dbReference type="ARBA" id="ARBA00022679"/>
    </source>
</evidence>
<dbReference type="AlphaFoldDB" id="A0A2M6W1M1"/>
<sequence>MFTGIIQSIGILKKKEQNDNSVLFGIEDAAIYAQVQEGSSVAVAGVCLTVKEKKEAMLYFDVMIETIRKTTLEQFTNGQRVNLEPGLKIGDELGGHFVYGHVSAVAEVTDVVFDGPSILLSVRVPQEQTRYIVPESSITIDGVSLTVARAQGDLVTVSLVDYTLEHTTLHMLEPGDRVNIEVDMLAKYIEKLLSNS</sequence>
<dbReference type="PANTHER" id="PTHR21098">
    <property type="entry name" value="RIBOFLAVIN SYNTHASE ALPHA CHAIN"/>
    <property type="match status" value="1"/>
</dbReference>
<dbReference type="InterPro" id="IPR026017">
    <property type="entry name" value="Lumazine-bd_dom"/>
</dbReference>
<evidence type="ECO:0000256" key="4">
    <source>
        <dbReference type="ARBA" id="ARBA00013950"/>
    </source>
</evidence>
<evidence type="ECO:0000256" key="7">
    <source>
        <dbReference type="ARBA" id="ARBA00022737"/>
    </source>
</evidence>
<dbReference type="NCBIfam" id="NF006767">
    <property type="entry name" value="PRK09289.1"/>
    <property type="match status" value="1"/>
</dbReference>
<organism evidence="11 12">
    <name type="scientific">Candidatus Magasanikbacteria bacterium CG10_big_fil_rev_8_21_14_0_10_43_6</name>
    <dbReference type="NCBI Taxonomy" id="1974650"/>
    <lineage>
        <taxon>Bacteria</taxon>
        <taxon>Candidatus Magasanikiibacteriota</taxon>
    </lineage>
</organism>
<evidence type="ECO:0000313" key="12">
    <source>
        <dbReference type="Proteomes" id="UP000229362"/>
    </source>
</evidence>
<dbReference type="CDD" id="cd00402">
    <property type="entry name" value="Riboflavin_synthase_like"/>
    <property type="match status" value="1"/>
</dbReference>
<evidence type="ECO:0000259" key="10">
    <source>
        <dbReference type="PROSITE" id="PS51177"/>
    </source>
</evidence>
<dbReference type="NCBIfam" id="TIGR00187">
    <property type="entry name" value="ribE"/>
    <property type="match status" value="1"/>
</dbReference>
<dbReference type="PIRSF" id="PIRSF000498">
    <property type="entry name" value="Riboflavin_syn_A"/>
    <property type="match status" value="1"/>
</dbReference>
<reference evidence="12" key="1">
    <citation type="submission" date="2017-09" db="EMBL/GenBank/DDBJ databases">
        <title>Depth-based differentiation of microbial function through sediment-hosted aquifers and enrichment of novel symbionts in the deep terrestrial subsurface.</title>
        <authorList>
            <person name="Probst A.J."/>
            <person name="Ladd B."/>
            <person name="Jarett J.K."/>
            <person name="Geller-Mcgrath D.E."/>
            <person name="Sieber C.M.K."/>
            <person name="Emerson J.B."/>
            <person name="Anantharaman K."/>
            <person name="Thomas B.C."/>
            <person name="Malmstrom R."/>
            <person name="Stieglmeier M."/>
            <person name="Klingl A."/>
            <person name="Woyke T."/>
            <person name="Ryan C.M."/>
            <person name="Banfield J.F."/>
        </authorList>
    </citation>
    <scope>NUCLEOTIDE SEQUENCE [LARGE SCALE GENOMIC DNA]</scope>
</reference>
<dbReference type="FunFam" id="2.40.30.20:FF:000004">
    <property type="entry name" value="Riboflavin synthase, alpha subunit"/>
    <property type="match status" value="1"/>
</dbReference>
<dbReference type="EMBL" id="PFBZ01000076">
    <property type="protein sequence ID" value="PIT86682.1"/>
    <property type="molecule type" value="Genomic_DNA"/>
</dbReference>
<feature type="repeat" description="Lumazine-binding" evidence="9">
    <location>
        <begin position="97"/>
        <end position="193"/>
    </location>
</feature>
<protein>
    <recommendedName>
        <fullName evidence="4 8">Riboflavin synthase</fullName>
        <ecNumber evidence="3 8">2.5.1.9</ecNumber>
    </recommendedName>
</protein>
<proteinExistence type="predicted"/>
<dbReference type="EC" id="2.5.1.9" evidence="3 8"/>
<dbReference type="SUPFAM" id="SSF63380">
    <property type="entry name" value="Riboflavin synthase domain-like"/>
    <property type="match status" value="2"/>
</dbReference>
<accession>A0A2M6W1M1</accession>
<keyword evidence="5" id="KW-0686">Riboflavin biosynthesis</keyword>
<comment type="function">
    <text evidence="1">Catalyzes the dismutation of two molecules of 6,7-dimethyl-8-ribityllumazine, resulting in the formation of riboflavin and 5-amino-6-(D-ribitylamino)uracil.</text>
</comment>
<evidence type="ECO:0000256" key="8">
    <source>
        <dbReference type="NCBIfam" id="TIGR00187"/>
    </source>
</evidence>